<dbReference type="EMBL" id="MLKD01000006">
    <property type="protein sequence ID" value="OQE25375.1"/>
    <property type="molecule type" value="Genomic_DNA"/>
</dbReference>
<proteinExistence type="predicted"/>
<dbReference type="AlphaFoldDB" id="A0A1V6TG93"/>
<dbReference type="OrthoDB" id="4225164at2759"/>
<keyword evidence="2" id="KW-1185">Reference proteome</keyword>
<organism evidence="1 2">
    <name type="scientific">Penicillium steckii</name>
    <dbReference type="NCBI Taxonomy" id="303698"/>
    <lineage>
        <taxon>Eukaryota</taxon>
        <taxon>Fungi</taxon>
        <taxon>Dikarya</taxon>
        <taxon>Ascomycota</taxon>
        <taxon>Pezizomycotina</taxon>
        <taxon>Eurotiomycetes</taxon>
        <taxon>Eurotiomycetidae</taxon>
        <taxon>Eurotiales</taxon>
        <taxon>Aspergillaceae</taxon>
        <taxon>Penicillium</taxon>
    </lineage>
</organism>
<evidence type="ECO:0000313" key="1">
    <source>
        <dbReference type="EMBL" id="OQE25375.1"/>
    </source>
</evidence>
<evidence type="ECO:0000313" key="2">
    <source>
        <dbReference type="Proteomes" id="UP000191285"/>
    </source>
</evidence>
<comment type="caution">
    <text evidence="1">The sequence shown here is derived from an EMBL/GenBank/DDBJ whole genome shotgun (WGS) entry which is preliminary data.</text>
</comment>
<accession>A0A1V6TG93</accession>
<sequence length="220" mass="25250">MVKACSPNRTGPMTIFTGSPHKTSEYDEVPGFRYRKISYLDDTRVLNSSATYDSRRFTRLTAFITKKDEDHSDPEMYVEQRVYEGKHEKLIVHELGFGGRIQVDKEYVFAACGDEDRVLGKRDLRLRIVSLEQESFNSYLQDHTTYYGYDIIDNVFLDEDSISKDLPHTVWRNTREGPYKIFLNGKDLQILLAVSNRPTGIAHPQVSPAGGPQLNPKKCH</sequence>
<gene>
    <name evidence="1" type="ORF">PENSTE_c006G01326</name>
</gene>
<protein>
    <submittedName>
        <fullName evidence="1">Uncharacterized protein</fullName>
    </submittedName>
</protein>
<reference evidence="2" key="1">
    <citation type="journal article" date="2017" name="Nat. Microbiol.">
        <title>Global analysis of biosynthetic gene clusters reveals vast potential of secondary metabolite production in Penicillium species.</title>
        <authorList>
            <person name="Nielsen J.C."/>
            <person name="Grijseels S."/>
            <person name="Prigent S."/>
            <person name="Ji B."/>
            <person name="Dainat J."/>
            <person name="Nielsen K.F."/>
            <person name="Frisvad J.C."/>
            <person name="Workman M."/>
            <person name="Nielsen J."/>
        </authorList>
    </citation>
    <scope>NUCLEOTIDE SEQUENCE [LARGE SCALE GENOMIC DNA]</scope>
    <source>
        <strain evidence="2">IBT 24891</strain>
    </source>
</reference>
<name>A0A1V6TG93_9EURO</name>
<dbReference type="Proteomes" id="UP000191285">
    <property type="component" value="Unassembled WGS sequence"/>
</dbReference>